<evidence type="ECO:0000256" key="1">
    <source>
        <dbReference type="SAM" id="MobiDB-lite"/>
    </source>
</evidence>
<feature type="region of interest" description="Disordered" evidence="1">
    <location>
        <begin position="105"/>
        <end position="148"/>
    </location>
</feature>
<organism evidence="3">
    <name type="scientific">Capra hircus</name>
    <name type="common">Goat</name>
    <dbReference type="NCBI Taxonomy" id="9925"/>
    <lineage>
        <taxon>Eukaryota</taxon>
        <taxon>Metazoa</taxon>
        <taxon>Chordata</taxon>
        <taxon>Craniata</taxon>
        <taxon>Vertebrata</taxon>
        <taxon>Euteleostomi</taxon>
        <taxon>Mammalia</taxon>
        <taxon>Eutheria</taxon>
        <taxon>Laurasiatheria</taxon>
        <taxon>Artiodactyla</taxon>
        <taxon>Ruminantia</taxon>
        <taxon>Pecora</taxon>
        <taxon>Bovidae</taxon>
        <taxon>Caprinae</taxon>
        <taxon>Capra</taxon>
    </lineage>
</organism>
<feature type="region of interest" description="Disordered" evidence="1">
    <location>
        <begin position="64"/>
        <end position="88"/>
    </location>
</feature>
<name>A0A8C2P5R1_CAPHI</name>
<evidence type="ECO:0008006" key="4">
    <source>
        <dbReference type="Google" id="ProtNLM"/>
    </source>
</evidence>
<dbReference type="Ensembl" id="ENSCHIT00010021357.1">
    <property type="protein sequence ID" value="ENSCHIP00010015189.1"/>
    <property type="gene ID" value="ENSCHIG00010011121.1"/>
</dbReference>
<evidence type="ECO:0000256" key="2">
    <source>
        <dbReference type="SAM" id="Phobius"/>
    </source>
</evidence>
<feature type="compositionally biased region" description="Basic residues" evidence="1">
    <location>
        <begin position="132"/>
        <end position="142"/>
    </location>
</feature>
<proteinExistence type="predicted"/>
<keyword evidence="2" id="KW-1133">Transmembrane helix</keyword>
<evidence type="ECO:0000313" key="3">
    <source>
        <dbReference type="Ensembl" id="ENSCHIP00010015189.1"/>
    </source>
</evidence>
<feature type="transmembrane region" description="Helical" evidence="2">
    <location>
        <begin position="20"/>
        <end position="42"/>
    </location>
</feature>
<protein>
    <recommendedName>
        <fullName evidence="4">Eukaryotic translation initiation factor 5B</fullName>
    </recommendedName>
</protein>
<reference evidence="3" key="1">
    <citation type="submission" date="2019-03" db="EMBL/GenBank/DDBJ databases">
        <title>Genome sequencing and reference-guided assembly of Black Bengal Goat (Capra hircus).</title>
        <authorList>
            <person name="Siddiki A.Z."/>
            <person name="Baten A."/>
            <person name="Billah M."/>
            <person name="Alam M.A.U."/>
            <person name="Shawrob K.S.M."/>
            <person name="Saha S."/>
            <person name="Chowdhury M."/>
            <person name="Rahman A.H."/>
            <person name="Stear M."/>
            <person name="Miah G."/>
            <person name="Das G.B."/>
            <person name="Hossain M.M."/>
            <person name="Kumkum M."/>
            <person name="Islam M.S."/>
            <person name="Mollah A.M."/>
            <person name="Ahsan A."/>
            <person name="Tusar F."/>
            <person name="Khan M.K.I."/>
        </authorList>
    </citation>
    <scope>NUCLEOTIDE SEQUENCE [LARGE SCALE GENOMIC DNA]</scope>
</reference>
<reference evidence="3" key="2">
    <citation type="submission" date="2025-08" db="UniProtKB">
        <authorList>
            <consortium name="Ensembl"/>
        </authorList>
    </citation>
    <scope>IDENTIFICATION</scope>
</reference>
<dbReference type="AlphaFoldDB" id="A0A8C2P5R1"/>
<accession>A0A8C2P5R1</accession>
<keyword evidence="2" id="KW-0812">Transmembrane</keyword>
<sequence>FFSFHLGLGRVRLWVGRGGLVWFGFYLLPSLRFLLIGPGILLGTERNTAKDDIDLDALAAEIEGAGAAKEQEPQKAKGKKKKEKKRQDFDEDDILKELEELSWEAQGIKGDREPAAVKPTENNEDEPISKQDKKKKGQKGKKQSFEDN</sequence>
<keyword evidence="2" id="KW-0472">Membrane</keyword>